<proteinExistence type="predicted"/>
<keyword evidence="1" id="KW-1133">Transmembrane helix</keyword>
<gene>
    <name evidence="3" type="ORF">MUN88_06680</name>
</gene>
<feature type="transmembrane region" description="Helical" evidence="1">
    <location>
        <begin position="70"/>
        <end position="91"/>
    </location>
</feature>
<dbReference type="Pfam" id="PF17369">
    <property type="entry name" value="DUF5391"/>
    <property type="match status" value="1"/>
</dbReference>
<dbReference type="InterPro" id="IPR020204">
    <property type="entry name" value="Uncharacterised_YxaJ"/>
</dbReference>
<keyword evidence="1" id="KW-0472">Membrane</keyword>
<dbReference type="EMBL" id="CP095072">
    <property type="protein sequence ID" value="UOQ49759.1"/>
    <property type="molecule type" value="Genomic_DNA"/>
</dbReference>
<feature type="chain" id="PRO_5047429371" evidence="2">
    <location>
        <begin position="30"/>
        <end position="133"/>
    </location>
</feature>
<feature type="transmembrane region" description="Helical" evidence="1">
    <location>
        <begin position="43"/>
        <end position="63"/>
    </location>
</feature>
<evidence type="ECO:0000256" key="1">
    <source>
        <dbReference type="SAM" id="Phobius"/>
    </source>
</evidence>
<evidence type="ECO:0000313" key="3">
    <source>
        <dbReference type="EMBL" id="UOQ49759.1"/>
    </source>
</evidence>
<name>A0ABY4EZR1_9BACI</name>
<feature type="transmembrane region" description="Helical" evidence="1">
    <location>
        <begin position="103"/>
        <end position="124"/>
    </location>
</feature>
<sequence length="133" mass="14244">MKNSIVITTALSAILFCSMLIASSVSPLADSGPNANTFNSPGLWLSVSMILIVYIIPLGIYMIGIEGMKYVLAVLCGFGLLINMSLIPVNVIHGVVTDHFTPMSAVVLVFCIATSTVNVIWYFVAFRKKTGIA</sequence>
<evidence type="ECO:0000256" key="2">
    <source>
        <dbReference type="SAM" id="SignalP"/>
    </source>
</evidence>
<dbReference type="Proteomes" id="UP000831782">
    <property type="component" value="Chromosome"/>
</dbReference>
<feature type="signal peptide" evidence="2">
    <location>
        <begin position="1"/>
        <end position="29"/>
    </location>
</feature>
<keyword evidence="2" id="KW-0732">Signal</keyword>
<keyword evidence="1" id="KW-0812">Transmembrane</keyword>
<dbReference type="RefSeq" id="WP_244722507.1">
    <property type="nucleotide sequence ID" value="NZ_CP095072.1"/>
</dbReference>
<evidence type="ECO:0000313" key="4">
    <source>
        <dbReference type="Proteomes" id="UP000831782"/>
    </source>
</evidence>
<reference evidence="3 4" key="1">
    <citation type="submission" date="2022-04" db="EMBL/GenBank/DDBJ databases">
        <title>Gracilibacillus sp. isolated from saltern.</title>
        <authorList>
            <person name="Won M."/>
            <person name="Lee C.-M."/>
            <person name="Woen H.-Y."/>
            <person name="Kwon S.-W."/>
        </authorList>
    </citation>
    <scope>NUCLEOTIDE SEQUENCE [LARGE SCALE GENOMIC DNA]</scope>
    <source>
        <strain evidence="3 4">SSWR10-1</strain>
    </source>
</reference>
<accession>A0ABY4EZR1</accession>
<organism evidence="3 4">
    <name type="scientific">Gracilibacillus caseinilyticus</name>
    <dbReference type="NCBI Taxonomy" id="2932256"/>
    <lineage>
        <taxon>Bacteria</taxon>
        <taxon>Bacillati</taxon>
        <taxon>Bacillota</taxon>
        <taxon>Bacilli</taxon>
        <taxon>Bacillales</taxon>
        <taxon>Bacillaceae</taxon>
        <taxon>Gracilibacillus</taxon>
    </lineage>
</organism>
<protein>
    <submittedName>
        <fullName evidence="3">DUF5391 domain-containing protein</fullName>
    </submittedName>
</protein>
<keyword evidence="4" id="KW-1185">Reference proteome</keyword>